<keyword evidence="6" id="KW-0106">Calcium</keyword>
<evidence type="ECO:0000313" key="8">
    <source>
        <dbReference type="EMBL" id="MBT1688512.1"/>
    </source>
</evidence>
<dbReference type="Gene3D" id="3.40.720.10">
    <property type="entry name" value="Alkaline Phosphatase, subunit A"/>
    <property type="match status" value="1"/>
</dbReference>
<protein>
    <submittedName>
        <fullName evidence="8">Sulfatase</fullName>
    </submittedName>
</protein>
<dbReference type="Gene3D" id="3.30.1120.10">
    <property type="match status" value="1"/>
</dbReference>
<dbReference type="RefSeq" id="WP_254091738.1">
    <property type="nucleotide sequence ID" value="NZ_JAHESC010000027.1"/>
</dbReference>
<keyword evidence="5" id="KW-0378">Hydrolase</keyword>
<dbReference type="PROSITE" id="PS00149">
    <property type="entry name" value="SULFATASE_2"/>
    <property type="match status" value="1"/>
</dbReference>
<comment type="similarity">
    <text evidence="2">Belongs to the sulfatase family.</text>
</comment>
<dbReference type="InterPro" id="IPR050738">
    <property type="entry name" value="Sulfatase"/>
</dbReference>
<dbReference type="Pfam" id="PF00884">
    <property type="entry name" value="Sulfatase"/>
    <property type="match status" value="1"/>
</dbReference>
<evidence type="ECO:0000256" key="6">
    <source>
        <dbReference type="ARBA" id="ARBA00022837"/>
    </source>
</evidence>
<feature type="domain" description="Sulfatase N-terminal" evidence="7">
    <location>
        <begin position="42"/>
        <end position="368"/>
    </location>
</feature>
<organism evidence="8 9">
    <name type="scientific">Dawidia soli</name>
    <dbReference type="NCBI Taxonomy" id="2782352"/>
    <lineage>
        <taxon>Bacteria</taxon>
        <taxon>Pseudomonadati</taxon>
        <taxon>Bacteroidota</taxon>
        <taxon>Cytophagia</taxon>
        <taxon>Cytophagales</taxon>
        <taxon>Chryseotaleaceae</taxon>
        <taxon>Dawidia</taxon>
    </lineage>
</organism>
<dbReference type="InterPro" id="IPR024607">
    <property type="entry name" value="Sulfatase_CS"/>
</dbReference>
<proteinExistence type="inferred from homology"/>
<dbReference type="EMBL" id="JAHESC010000027">
    <property type="protein sequence ID" value="MBT1688512.1"/>
    <property type="molecule type" value="Genomic_DNA"/>
</dbReference>
<dbReference type="CDD" id="cd16144">
    <property type="entry name" value="ARS_like"/>
    <property type="match status" value="1"/>
</dbReference>
<dbReference type="AlphaFoldDB" id="A0AAP2DFR4"/>
<comment type="cofactor">
    <cofactor evidence="1">
        <name>Ca(2+)</name>
        <dbReference type="ChEBI" id="CHEBI:29108"/>
    </cofactor>
</comment>
<dbReference type="Proteomes" id="UP001319180">
    <property type="component" value="Unassembled WGS sequence"/>
</dbReference>
<dbReference type="InterPro" id="IPR017850">
    <property type="entry name" value="Alkaline_phosphatase_core_sf"/>
</dbReference>
<dbReference type="GO" id="GO:0004065">
    <property type="term" value="F:arylsulfatase activity"/>
    <property type="evidence" value="ECO:0007669"/>
    <property type="project" value="TreeGrafter"/>
</dbReference>
<gene>
    <name evidence="8" type="ORF">KK078_18215</name>
</gene>
<dbReference type="PANTHER" id="PTHR42693:SF42">
    <property type="entry name" value="ARYLSULFATASE G"/>
    <property type="match status" value="1"/>
</dbReference>
<evidence type="ECO:0000256" key="5">
    <source>
        <dbReference type="ARBA" id="ARBA00022801"/>
    </source>
</evidence>
<evidence type="ECO:0000259" key="7">
    <source>
        <dbReference type="Pfam" id="PF00884"/>
    </source>
</evidence>
<keyword evidence="4" id="KW-0732">Signal</keyword>
<evidence type="ECO:0000256" key="2">
    <source>
        <dbReference type="ARBA" id="ARBA00008779"/>
    </source>
</evidence>
<dbReference type="SUPFAM" id="SSF53649">
    <property type="entry name" value="Alkaline phosphatase-like"/>
    <property type="match status" value="1"/>
</dbReference>
<dbReference type="PROSITE" id="PS00523">
    <property type="entry name" value="SULFATASE_1"/>
    <property type="match status" value="1"/>
</dbReference>
<evidence type="ECO:0000313" key="9">
    <source>
        <dbReference type="Proteomes" id="UP001319180"/>
    </source>
</evidence>
<reference evidence="8 9" key="1">
    <citation type="submission" date="2021-05" db="EMBL/GenBank/DDBJ databases">
        <title>A Polyphasic approach of four new species of the genus Ohtaekwangia: Ohtaekwangia histidinii sp. nov., Ohtaekwangia cretensis sp. nov., Ohtaekwangia indiensis sp. nov., Ohtaekwangia reichenbachii sp. nov. from diverse environment.</title>
        <authorList>
            <person name="Octaviana S."/>
        </authorList>
    </citation>
    <scope>NUCLEOTIDE SEQUENCE [LARGE SCALE GENOMIC DNA]</scope>
    <source>
        <strain evidence="8 9">PWU37</strain>
    </source>
</reference>
<dbReference type="InterPro" id="IPR000917">
    <property type="entry name" value="Sulfatase_N"/>
</dbReference>
<evidence type="ECO:0000256" key="1">
    <source>
        <dbReference type="ARBA" id="ARBA00001913"/>
    </source>
</evidence>
<keyword evidence="9" id="KW-1185">Reference proteome</keyword>
<comment type="caution">
    <text evidence="8">The sequence shown here is derived from an EMBL/GenBank/DDBJ whole genome shotgun (WGS) entry which is preliminary data.</text>
</comment>
<accession>A0AAP2DFR4</accession>
<sequence>MTHLRNVIPCAVTIMLTLLWAGIHNVHANRLISTPDGKREKPNIIFILADDLGWGELGCYGNSFNETPNLDKLALQGIRFTQAYAAAPVCSPTRASIMTGQYPARVGITDFLAPASGRLLDPARYITINEALGQAGYRTGLVGKWHLDTDFKNNKGGPGKHGFDEVIGTETKYIADGDYFFPYDKISTFSNGVAGEYLTDRQSEEAAGFIQRNKRSPFYLFLSYYSVHTRLDAPEALVNKYKRKFDAKYGEGQAEKLFEGKAGHQSDHHDNPYLAAMLERMDAGVGKIMDALERNGLADNTLLVFFSDNGGANHVANNGGLRMNKTWLYEGGIRVPLIMRLPGTIKAASVTDAPVSSQDFYPTFVDIARAAMPRGYRVDGTSLYPLVTKGKVPEREAMFWHYPAETGKWKNRMSSAIRKGDYKLIYFYVSKRAELFNLKADPEEKQNLADQMPAQVSELMEALNKWKAEVKAEQAGI</sequence>
<dbReference type="PANTHER" id="PTHR42693">
    <property type="entry name" value="ARYLSULFATASE FAMILY MEMBER"/>
    <property type="match status" value="1"/>
</dbReference>
<evidence type="ECO:0000256" key="4">
    <source>
        <dbReference type="ARBA" id="ARBA00022729"/>
    </source>
</evidence>
<name>A0AAP2DFR4_9BACT</name>
<evidence type="ECO:0000256" key="3">
    <source>
        <dbReference type="ARBA" id="ARBA00022723"/>
    </source>
</evidence>
<keyword evidence="3" id="KW-0479">Metal-binding</keyword>
<dbReference type="GO" id="GO:0046872">
    <property type="term" value="F:metal ion binding"/>
    <property type="evidence" value="ECO:0007669"/>
    <property type="project" value="UniProtKB-KW"/>
</dbReference>